<evidence type="ECO:0008006" key="3">
    <source>
        <dbReference type="Google" id="ProtNLM"/>
    </source>
</evidence>
<proteinExistence type="predicted"/>
<dbReference type="EMBL" id="CP089983">
    <property type="protein sequence ID" value="WXB09089.1"/>
    <property type="molecule type" value="Genomic_DNA"/>
</dbReference>
<reference evidence="1" key="1">
    <citation type="submission" date="2021-12" db="EMBL/GenBank/DDBJ databases">
        <title>Discovery of the Pendulisporaceae a myxobacterial family with distinct sporulation behavior and unique specialized metabolism.</title>
        <authorList>
            <person name="Garcia R."/>
            <person name="Popoff A."/>
            <person name="Bader C.D."/>
            <person name="Loehr J."/>
            <person name="Walesch S."/>
            <person name="Walt C."/>
            <person name="Boldt J."/>
            <person name="Bunk B."/>
            <person name="Haeckl F.J.F.P.J."/>
            <person name="Gunesch A.P."/>
            <person name="Birkelbach J."/>
            <person name="Nuebel U."/>
            <person name="Pietschmann T."/>
            <person name="Bach T."/>
            <person name="Mueller R."/>
        </authorList>
    </citation>
    <scope>NUCLEOTIDE SEQUENCE</scope>
    <source>
        <strain evidence="1">MSr11367</strain>
    </source>
</reference>
<organism evidence="1 2">
    <name type="scientific">Pendulispora rubella</name>
    <dbReference type="NCBI Taxonomy" id="2741070"/>
    <lineage>
        <taxon>Bacteria</taxon>
        <taxon>Pseudomonadati</taxon>
        <taxon>Myxococcota</taxon>
        <taxon>Myxococcia</taxon>
        <taxon>Myxococcales</taxon>
        <taxon>Sorangiineae</taxon>
        <taxon>Pendulisporaceae</taxon>
        <taxon>Pendulispora</taxon>
    </lineage>
</organism>
<evidence type="ECO:0000313" key="2">
    <source>
        <dbReference type="Proteomes" id="UP001374803"/>
    </source>
</evidence>
<sequence>MTDSITALDHFFLIPLPYEAYHLLLKDRHPPKNRPHIRMQDGRVWVDHIPTTARPQAIPFTTPFWYFHYDPNLEQTPFQSMTLNLNPACPEKCTLCAGAKTGRVNNGMDDTLSSRSTLDRVFAQHPEAAAQLDSVAIVTGCFRNFDVLTDHLKDVRRSVESHASPSRYLVLEHNVVTEEQFDVVIRELGYEVFITLECFDQDNRNIALNGKVGRKGRDSNEFLDMMWTYARYLDTRPELGKRFVKVTYLMGIDSLETSEALFQKMADMNRQLKHAVVMPWLSIFTPYDRPMRAIQQPDFSLRFLLDAQELCRKYFDEPWLASESGGTAQGFARGLF</sequence>
<keyword evidence="2" id="KW-1185">Reference proteome</keyword>
<dbReference type="RefSeq" id="WP_394838761.1">
    <property type="nucleotide sequence ID" value="NZ_CP089929.1"/>
</dbReference>
<gene>
    <name evidence="1" type="ORF">LVJ94_17870</name>
</gene>
<name>A0ABZ2LHQ6_9BACT</name>
<accession>A0ABZ2LHQ6</accession>
<dbReference type="Proteomes" id="UP001374803">
    <property type="component" value="Chromosome"/>
</dbReference>
<evidence type="ECO:0000313" key="1">
    <source>
        <dbReference type="EMBL" id="WXB09089.1"/>
    </source>
</evidence>
<protein>
    <recommendedName>
        <fullName evidence="3">Radical SAM protein</fullName>
    </recommendedName>
</protein>